<dbReference type="PANTHER" id="PTHR37981:SF1">
    <property type="entry name" value="SGNH HYDROLASE-TYPE ESTERASE DOMAIN-CONTAINING PROTEIN"/>
    <property type="match status" value="1"/>
</dbReference>
<evidence type="ECO:0000256" key="1">
    <source>
        <dbReference type="PIRSR" id="PIRSR637460-1"/>
    </source>
</evidence>
<dbReference type="InterPro" id="IPR037460">
    <property type="entry name" value="SEST-like"/>
</dbReference>
<comment type="caution">
    <text evidence="5">The sequence shown here is derived from an EMBL/GenBank/DDBJ whole genome shotgun (WGS) entry which is preliminary data.</text>
</comment>
<keyword evidence="3" id="KW-0812">Transmembrane</keyword>
<evidence type="ECO:0000313" key="6">
    <source>
        <dbReference type="Proteomes" id="UP000318681"/>
    </source>
</evidence>
<feature type="transmembrane region" description="Helical" evidence="3">
    <location>
        <begin position="6"/>
        <end position="28"/>
    </location>
</feature>
<feature type="active site" description="Nucleophile" evidence="1">
    <location>
        <position position="46"/>
    </location>
</feature>
<dbReference type="CDD" id="cd01823">
    <property type="entry name" value="SEST_like"/>
    <property type="match status" value="1"/>
</dbReference>
<evidence type="ECO:0000256" key="3">
    <source>
        <dbReference type="SAM" id="Phobius"/>
    </source>
</evidence>
<accession>A0A558R982</accession>
<dbReference type="RefSeq" id="WP_145149043.1">
    <property type="nucleotide sequence ID" value="NZ_VNIM01000015.1"/>
</dbReference>
<feature type="disulfide bond" evidence="2">
    <location>
        <begin position="202"/>
        <end position="250"/>
    </location>
</feature>
<keyword evidence="5" id="KW-0378">Hydrolase</keyword>
<feature type="active site" evidence="1">
    <location>
        <position position="268"/>
    </location>
</feature>
<protein>
    <submittedName>
        <fullName evidence="5">SGNH/GDSL hydrolase family protein</fullName>
    </submittedName>
</protein>
<keyword evidence="6" id="KW-1185">Reference proteome</keyword>
<dbReference type="InterPro" id="IPR036514">
    <property type="entry name" value="SGNH_hydro_sf"/>
</dbReference>
<dbReference type="Pfam" id="PF13472">
    <property type="entry name" value="Lipase_GDSL_2"/>
    <property type="match status" value="1"/>
</dbReference>
<reference evidence="5 6" key="1">
    <citation type="submission" date="2019-07" db="EMBL/GenBank/DDBJ databases">
        <title>Sphingomonas solaris sp. nov., isolated from a solar panel from Boston, Massachusetts.</title>
        <authorList>
            <person name="Tanner K."/>
            <person name="Pascual J."/>
            <person name="Mancuso C."/>
            <person name="Pereto J."/>
            <person name="Khalil A."/>
            <person name="Vilanova C."/>
        </authorList>
    </citation>
    <scope>NUCLEOTIDE SEQUENCE [LARGE SCALE GENOMIC DNA]</scope>
    <source>
        <strain evidence="5 6">R4DWN</strain>
    </source>
</reference>
<dbReference type="Proteomes" id="UP000318681">
    <property type="component" value="Unassembled WGS sequence"/>
</dbReference>
<dbReference type="SUPFAM" id="SSF52266">
    <property type="entry name" value="SGNH hydrolase"/>
    <property type="match status" value="1"/>
</dbReference>
<evidence type="ECO:0000256" key="2">
    <source>
        <dbReference type="PIRSR" id="PIRSR637460-2"/>
    </source>
</evidence>
<sequence length="295" mass="31615">MTKIAMGALIVVGTAAVLVVVAFLLVLYQGKRKPGGDPAYVAMGSSFAAGIGLGQRAPGSPIACMRTIGSYPQQISRSLNLPIMDVTCSAATTDHILRGGQYFQRAQINALKPETKLVTVTTGGNDIRYVGDLSFIAARNTASVSGWLMKRFWGGPLRADQRDYAAVRRDLVSVAREVSRRSPKALLIFVTYPTILPASGRCPLLNITQDEADMMRFVGEQLAGATRAAARQSGAVLVDMQKLGADHHACSQEPWVNGWRNAQGAQFHPTRLGTRATADAVVQAIRSHAPNLLSK</sequence>
<dbReference type="InterPro" id="IPR013830">
    <property type="entry name" value="SGNH_hydro"/>
</dbReference>
<dbReference type="AlphaFoldDB" id="A0A558R982"/>
<name>A0A558R982_9SPHN</name>
<proteinExistence type="predicted"/>
<dbReference type="GO" id="GO:0019433">
    <property type="term" value="P:triglyceride catabolic process"/>
    <property type="evidence" value="ECO:0007669"/>
    <property type="project" value="TreeGrafter"/>
</dbReference>
<dbReference type="OrthoDB" id="5503950at2"/>
<feature type="disulfide bond" evidence="2">
    <location>
        <begin position="64"/>
        <end position="88"/>
    </location>
</feature>
<evidence type="ECO:0000313" key="5">
    <source>
        <dbReference type="EMBL" id="TVV75951.1"/>
    </source>
</evidence>
<dbReference type="PANTHER" id="PTHR37981">
    <property type="entry name" value="LIPASE 2"/>
    <property type="match status" value="1"/>
</dbReference>
<keyword evidence="3" id="KW-1133">Transmembrane helix</keyword>
<dbReference type="EMBL" id="VNIM01000015">
    <property type="protein sequence ID" value="TVV75951.1"/>
    <property type="molecule type" value="Genomic_DNA"/>
</dbReference>
<feature type="domain" description="SGNH hydrolase-type esterase" evidence="4">
    <location>
        <begin position="42"/>
        <end position="275"/>
    </location>
</feature>
<keyword evidence="3" id="KW-0472">Membrane</keyword>
<keyword evidence="2" id="KW-1015">Disulfide bond</keyword>
<dbReference type="Gene3D" id="3.40.50.1110">
    <property type="entry name" value="SGNH hydrolase"/>
    <property type="match status" value="1"/>
</dbReference>
<dbReference type="GO" id="GO:0004806">
    <property type="term" value="F:triacylglycerol lipase activity"/>
    <property type="evidence" value="ECO:0007669"/>
    <property type="project" value="TreeGrafter"/>
</dbReference>
<evidence type="ECO:0000259" key="4">
    <source>
        <dbReference type="Pfam" id="PF13472"/>
    </source>
</evidence>
<organism evidence="5 6">
    <name type="scientific">Alterirhizorhabdus solaris</name>
    <dbReference type="NCBI Taxonomy" id="2529389"/>
    <lineage>
        <taxon>Bacteria</taxon>
        <taxon>Pseudomonadati</taxon>
        <taxon>Pseudomonadota</taxon>
        <taxon>Alphaproteobacteria</taxon>
        <taxon>Sphingomonadales</taxon>
        <taxon>Rhizorhabdaceae</taxon>
        <taxon>Alterirhizorhabdus</taxon>
    </lineage>
</organism>
<gene>
    <name evidence="5" type="ORF">FOY91_05770</name>
</gene>